<dbReference type="KEGG" id="vei:Veis_0956"/>
<dbReference type="HOGENOM" id="CLU_2541647_0_0_4"/>
<dbReference type="EMBL" id="CP000542">
    <property type="protein sequence ID" value="ABM56734.1"/>
    <property type="molecule type" value="Genomic_DNA"/>
</dbReference>
<dbReference type="AlphaFoldDB" id="A1WGH7"/>
<sequence>MNDIKTAWIDRSCLPAAATGSQPVPRLRRQAHQAFPEQQHGRDDSRQARYCWPDPAHRHRGPTPWRRWCAARPVGLHGKTSLK</sequence>
<evidence type="ECO:0000313" key="2">
    <source>
        <dbReference type="EMBL" id="ABM56734.1"/>
    </source>
</evidence>
<evidence type="ECO:0000256" key="1">
    <source>
        <dbReference type="SAM" id="MobiDB-lite"/>
    </source>
</evidence>
<keyword evidence="3" id="KW-1185">Reference proteome</keyword>
<dbReference type="Proteomes" id="UP000000374">
    <property type="component" value="Chromosome"/>
</dbReference>
<name>A1WGH7_VEREI</name>
<protein>
    <submittedName>
        <fullName evidence="2">Uncharacterized protein</fullName>
    </submittedName>
</protein>
<reference evidence="3" key="1">
    <citation type="submission" date="2006-12" db="EMBL/GenBank/DDBJ databases">
        <title>Complete sequence of chromosome 1 of Verminephrobacter eiseniae EF01-2.</title>
        <authorList>
            <person name="Copeland A."/>
            <person name="Lucas S."/>
            <person name="Lapidus A."/>
            <person name="Barry K."/>
            <person name="Detter J.C."/>
            <person name="Glavina del Rio T."/>
            <person name="Dalin E."/>
            <person name="Tice H."/>
            <person name="Pitluck S."/>
            <person name="Chertkov O."/>
            <person name="Brettin T."/>
            <person name="Bruce D."/>
            <person name="Han C."/>
            <person name="Tapia R."/>
            <person name="Gilna P."/>
            <person name="Schmutz J."/>
            <person name="Larimer F."/>
            <person name="Land M."/>
            <person name="Hauser L."/>
            <person name="Kyrpides N."/>
            <person name="Kim E."/>
            <person name="Stahl D."/>
            <person name="Richardson P."/>
        </authorList>
    </citation>
    <scope>NUCLEOTIDE SEQUENCE [LARGE SCALE GENOMIC DNA]</scope>
    <source>
        <strain evidence="3">EF01-2</strain>
    </source>
</reference>
<accession>A1WGH7</accession>
<feature type="region of interest" description="Disordered" evidence="1">
    <location>
        <begin position="18"/>
        <end position="64"/>
    </location>
</feature>
<organism evidence="2 3">
    <name type="scientific">Verminephrobacter eiseniae (strain EF01-2)</name>
    <dbReference type="NCBI Taxonomy" id="391735"/>
    <lineage>
        <taxon>Bacteria</taxon>
        <taxon>Pseudomonadati</taxon>
        <taxon>Pseudomonadota</taxon>
        <taxon>Betaproteobacteria</taxon>
        <taxon>Burkholderiales</taxon>
        <taxon>Comamonadaceae</taxon>
        <taxon>Verminephrobacter</taxon>
    </lineage>
</organism>
<proteinExistence type="predicted"/>
<gene>
    <name evidence="2" type="ordered locus">Veis_0956</name>
</gene>
<evidence type="ECO:0000313" key="3">
    <source>
        <dbReference type="Proteomes" id="UP000000374"/>
    </source>
</evidence>